<evidence type="ECO:0000313" key="2">
    <source>
        <dbReference type="Proteomes" id="UP000708208"/>
    </source>
</evidence>
<feature type="non-terminal residue" evidence="1">
    <location>
        <position position="1"/>
    </location>
</feature>
<protein>
    <submittedName>
        <fullName evidence="1">Uncharacterized protein</fullName>
    </submittedName>
</protein>
<keyword evidence="2" id="KW-1185">Reference proteome</keyword>
<dbReference type="AlphaFoldDB" id="A0A8J2NRN0"/>
<name>A0A8J2NRN0_9HEXA</name>
<gene>
    <name evidence="1" type="ORF">AFUS01_LOCUS1305</name>
</gene>
<organism evidence="1 2">
    <name type="scientific">Allacma fusca</name>
    <dbReference type="NCBI Taxonomy" id="39272"/>
    <lineage>
        <taxon>Eukaryota</taxon>
        <taxon>Metazoa</taxon>
        <taxon>Ecdysozoa</taxon>
        <taxon>Arthropoda</taxon>
        <taxon>Hexapoda</taxon>
        <taxon>Collembola</taxon>
        <taxon>Symphypleona</taxon>
        <taxon>Sminthuridae</taxon>
        <taxon>Allacma</taxon>
    </lineage>
</organism>
<proteinExistence type="predicted"/>
<reference evidence="1" key="1">
    <citation type="submission" date="2021-06" db="EMBL/GenBank/DDBJ databases">
        <authorList>
            <person name="Hodson N. C."/>
            <person name="Mongue J. A."/>
            <person name="Jaron S. K."/>
        </authorList>
    </citation>
    <scope>NUCLEOTIDE SEQUENCE</scope>
</reference>
<comment type="caution">
    <text evidence="1">The sequence shown here is derived from an EMBL/GenBank/DDBJ whole genome shotgun (WGS) entry which is preliminary data.</text>
</comment>
<evidence type="ECO:0000313" key="1">
    <source>
        <dbReference type="EMBL" id="CAG7660163.1"/>
    </source>
</evidence>
<accession>A0A8J2NRN0</accession>
<dbReference type="EMBL" id="CAJVCH010007283">
    <property type="protein sequence ID" value="CAG7660163.1"/>
    <property type="molecule type" value="Genomic_DNA"/>
</dbReference>
<dbReference type="Proteomes" id="UP000708208">
    <property type="component" value="Unassembled WGS sequence"/>
</dbReference>
<sequence>NPLCILRDQFHTLWGNPNHLDIFRSPSVPHPQHHRC</sequence>